<dbReference type="Gene3D" id="3.40.50.2300">
    <property type="match status" value="1"/>
</dbReference>
<dbReference type="Proteomes" id="UP000321514">
    <property type="component" value="Unassembled WGS sequence"/>
</dbReference>
<evidence type="ECO:0000256" key="1">
    <source>
        <dbReference type="ARBA" id="ARBA00000085"/>
    </source>
</evidence>
<dbReference type="InterPro" id="IPR005467">
    <property type="entry name" value="His_kinase_dom"/>
</dbReference>
<evidence type="ECO:0000313" key="11">
    <source>
        <dbReference type="Proteomes" id="UP000183760"/>
    </source>
</evidence>
<gene>
    <name evidence="9" type="ORF">MFU01_53960</name>
    <name evidence="10" type="ORF">SAMN05443572_11039</name>
</gene>
<evidence type="ECO:0000313" key="10">
    <source>
        <dbReference type="EMBL" id="SEU34343.1"/>
    </source>
</evidence>
<proteinExistence type="predicted"/>
<dbReference type="InterPro" id="IPR003661">
    <property type="entry name" value="HisK_dim/P_dom"/>
</dbReference>
<sequence length="380" mass="41773">MEPRAESPGRAKDEERARATILNVNDTPAVLYLTSRILTVAGYHVVEATSGTEALRLAGGRPDMVLLDVHLPDIDGYEVCRRLRAREETRDLLIAHLSAVSVSREDRLRGLAQGADAYWTTPLEDDELLANVEALLRLQSRAQAAVHARDEFMSIAAHELRTPLTALRLNLERLVHHLTRVPGDMVARRTVEASTTPALRQLVRLQQLLDTLLDVSRVGSRKLRLDIEVFDLAEAAREVAGRLAMSARAAGTELSLALPLGPALLMGDRLRLEQVISNLLANAFRYGDSKPIWLTVEEHPDALWLSVTDQGIGIAKQDQARIFNRFERASSTGRADGLGLGLFIAREIVIAHGGTLSVESEPGQGATFHVTLPRHRTAAY</sequence>
<dbReference type="InterPro" id="IPR004358">
    <property type="entry name" value="Sig_transdc_His_kin-like_C"/>
</dbReference>
<organism evidence="9 12">
    <name type="scientific">Myxococcus fulvus</name>
    <dbReference type="NCBI Taxonomy" id="33"/>
    <lineage>
        <taxon>Bacteria</taxon>
        <taxon>Pseudomonadati</taxon>
        <taxon>Myxococcota</taxon>
        <taxon>Myxococcia</taxon>
        <taxon>Myxococcales</taxon>
        <taxon>Cystobacterineae</taxon>
        <taxon>Myxococcaceae</taxon>
        <taxon>Myxococcus</taxon>
    </lineage>
</organism>
<reference evidence="9 12" key="2">
    <citation type="submission" date="2019-07" db="EMBL/GenBank/DDBJ databases">
        <title>Whole genome shotgun sequence of Myxococcus fulvus NBRC 100333.</title>
        <authorList>
            <person name="Hosoyama A."/>
            <person name="Uohara A."/>
            <person name="Ohji S."/>
            <person name="Ichikawa N."/>
        </authorList>
    </citation>
    <scope>NUCLEOTIDE SEQUENCE [LARGE SCALE GENOMIC DNA]</scope>
    <source>
        <strain evidence="9 12">NBRC 100333</strain>
    </source>
</reference>
<dbReference type="PANTHER" id="PTHR43547">
    <property type="entry name" value="TWO-COMPONENT HISTIDINE KINASE"/>
    <property type="match status" value="1"/>
</dbReference>
<evidence type="ECO:0000313" key="9">
    <source>
        <dbReference type="EMBL" id="GEN10359.1"/>
    </source>
</evidence>
<evidence type="ECO:0000313" key="12">
    <source>
        <dbReference type="Proteomes" id="UP000321514"/>
    </source>
</evidence>
<evidence type="ECO:0000256" key="5">
    <source>
        <dbReference type="ARBA" id="ARBA00022777"/>
    </source>
</evidence>
<evidence type="ECO:0000259" key="7">
    <source>
        <dbReference type="PROSITE" id="PS50109"/>
    </source>
</evidence>
<keyword evidence="4" id="KW-0808">Transferase</keyword>
<dbReference type="RefSeq" id="WP_074957696.1">
    <property type="nucleotide sequence ID" value="NZ_BJXR01000038.1"/>
</dbReference>
<dbReference type="SUPFAM" id="SSF47384">
    <property type="entry name" value="Homodimeric domain of signal transducing histidine kinase"/>
    <property type="match status" value="1"/>
</dbReference>
<keyword evidence="5 9" id="KW-0418">Kinase</keyword>
<dbReference type="InterPro" id="IPR003594">
    <property type="entry name" value="HATPase_dom"/>
</dbReference>
<evidence type="ECO:0000256" key="3">
    <source>
        <dbReference type="ARBA" id="ARBA00022553"/>
    </source>
</evidence>
<keyword evidence="11" id="KW-1185">Reference proteome</keyword>
<dbReference type="Proteomes" id="UP000183760">
    <property type="component" value="Unassembled WGS sequence"/>
</dbReference>
<protein>
    <recommendedName>
        <fullName evidence="2">histidine kinase</fullName>
        <ecNumber evidence="2">2.7.13.3</ecNumber>
    </recommendedName>
</protein>
<dbReference type="GO" id="GO:0000155">
    <property type="term" value="F:phosphorelay sensor kinase activity"/>
    <property type="evidence" value="ECO:0007669"/>
    <property type="project" value="InterPro"/>
</dbReference>
<dbReference type="Gene3D" id="1.10.287.130">
    <property type="match status" value="1"/>
</dbReference>
<evidence type="ECO:0000256" key="4">
    <source>
        <dbReference type="ARBA" id="ARBA00022679"/>
    </source>
</evidence>
<dbReference type="Gene3D" id="3.30.565.10">
    <property type="entry name" value="Histidine kinase-like ATPase, C-terminal domain"/>
    <property type="match status" value="1"/>
</dbReference>
<dbReference type="SMART" id="SM00387">
    <property type="entry name" value="HATPase_c"/>
    <property type="match status" value="1"/>
</dbReference>
<dbReference type="PROSITE" id="PS50110">
    <property type="entry name" value="RESPONSE_REGULATORY"/>
    <property type="match status" value="1"/>
</dbReference>
<reference evidence="10 11" key="1">
    <citation type="submission" date="2016-10" db="EMBL/GenBank/DDBJ databases">
        <authorList>
            <person name="Varghese N."/>
            <person name="Submissions S."/>
        </authorList>
    </citation>
    <scope>NUCLEOTIDE SEQUENCE [LARGE SCALE GENOMIC DNA]</scope>
    <source>
        <strain evidence="10 11">DSM 16525</strain>
    </source>
</reference>
<dbReference type="Pfam" id="PF02518">
    <property type="entry name" value="HATPase_c"/>
    <property type="match status" value="1"/>
</dbReference>
<dbReference type="PRINTS" id="PR00344">
    <property type="entry name" value="BCTRLSENSOR"/>
</dbReference>
<dbReference type="InterPro" id="IPR036097">
    <property type="entry name" value="HisK_dim/P_sf"/>
</dbReference>
<dbReference type="InterPro" id="IPR011006">
    <property type="entry name" value="CheY-like_superfamily"/>
</dbReference>
<feature type="domain" description="Response regulatory" evidence="8">
    <location>
        <begin position="20"/>
        <end position="136"/>
    </location>
</feature>
<comment type="catalytic activity">
    <reaction evidence="1">
        <text>ATP + protein L-histidine = ADP + protein N-phospho-L-histidine.</text>
        <dbReference type="EC" id="2.7.13.3"/>
    </reaction>
</comment>
<dbReference type="Pfam" id="PF00072">
    <property type="entry name" value="Response_reg"/>
    <property type="match status" value="1"/>
</dbReference>
<dbReference type="Pfam" id="PF00512">
    <property type="entry name" value="HisKA"/>
    <property type="match status" value="1"/>
</dbReference>
<dbReference type="SMART" id="SM00448">
    <property type="entry name" value="REC"/>
    <property type="match status" value="1"/>
</dbReference>
<dbReference type="InterPro" id="IPR036890">
    <property type="entry name" value="HATPase_C_sf"/>
</dbReference>
<dbReference type="PANTHER" id="PTHR43547:SF2">
    <property type="entry name" value="HYBRID SIGNAL TRANSDUCTION HISTIDINE KINASE C"/>
    <property type="match status" value="1"/>
</dbReference>
<dbReference type="PROSITE" id="PS50109">
    <property type="entry name" value="HIS_KIN"/>
    <property type="match status" value="1"/>
</dbReference>
<dbReference type="FunFam" id="3.30.565.10:FF:000006">
    <property type="entry name" value="Sensor histidine kinase WalK"/>
    <property type="match status" value="1"/>
</dbReference>
<dbReference type="SMART" id="SM00388">
    <property type="entry name" value="HisKA"/>
    <property type="match status" value="1"/>
</dbReference>
<evidence type="ECO:0000256" key="6">
    <source>
        <dbReference type="PROSITE-ProRule" id="PRU00169"/>
    </source>
</evidence>
<evidence type="ECO:0000259" key="8">
    <source>
        <dbReference type="PROSITE" id="PS50110"/>
    </source>
</evidence>
<dbReference type="SUPFAM" id="SSF55874">
    <property type="entry name" value="ATPase domain of HSP90 chaperone/DNA topoisomerase II/histidine kinase"/>
    <property type="match status" value="1"/>
</dbReference>
<evidence type="ECO:0000256" key="2">
    <source>
        <dbReference type="ARBA" id="ARBA00012438"/>
    </source>
</evidence>
<feature type="domain" description="Histidine kinase" evidence="7">
    <location>
        <begin position="155"/>
        <end position="376"/>
    </location>
</feature>
<dbReference type="EC" id="2.7.13.3" evidence="2"/>
<name>A0A511T885_MYXFU</name>
<keyword evidence="3 6" id="KW-0597">Phosphoprotein</keyword>
<dbReference type="InterPro" id="IPR001789">
    <property type="entry name" value="Sig_transdc_resp-reg_receiver"/>
</dbReference>
<dbReference type="STRING" id="1334629.MFUL124B02_13570"/>
<dbReference type="SUPFAM" id="SSF52172">
    <property type="entry name" value="CheY-like"/>
    <property type="match status" value="1"/>
</dbReference>
<comment type="caution">
    <text evidence="9">The sequence shown here is derived from an EMBL/GenBank/DDBJ whole genome shotgun (WGS) entry which is preliminary data.</text>
</comment>
<dbReference type="CDD" id="cd00082">
    <property type="entry name" value="HisKA"/>
    <property type="match status" value="1"/>
</dbReference>
<feature type="modified residue" description="4-aspartylphosphate" evidence="6">
    <location>
        <position position="68"/>
    </location>
</feature>
<dbReference type="OrthoDB" id="5501940at2"/>
<accession>A0A511T885</accession>
<dbReference type="EMBL" id="FOIB01000010">
    <property type="protein sequence ID" value="SEU34343.1"/>
    <property type="molecule type" value="Genomic_DNA"/>
</dbReference>
<dbReference type="AlphaFoldDB" id="A0A511T885"/>
<dbReference type="EMBL" id="BJXR01000038">
    <property type="protein sequence ID" value="GEN10359.1"/>
    <property type="molecule type" value="Genomic_DNA"/>
</dbReference>
<dbReference type="CDD" id="cd00075">
    <property type="entry name" value="HATPase"/>
    <property type="match status" value="1"/>
</dbReference>